<dbReference type="Pfam" id="PF00753">
    <property type="entry name" value="Lactamase_B"/>
    <property type="match status" value="1"/>
</dbReference>
<dbReference type="Proteomes" id="UP001354709">
    <property type="component" value="Unassembled WGS sequence"/>
</dbReference>
<gene>
    <name evidence="6" type="ORF">V2J94_40515</name>
</gene>
<dbReference type="EMBL" id="JAZBJO010000043">
    <property type="protein sequence ID" value="MEE4598069.1"/>
    <property type="molecule type" value="Genomic_DNA"/>
</dbReference>
<dbReference type="SMART" id="SM00849">
    <property type="entry name" value="Lactamase_B"/>
    <property type="match status" value="1"/>
</dbReference>
<evidence type="ECO:0000313" key="7">
    <source>
        <dbReference type="Proteomes" id="UP001354709"/>
    </source>
</evidence>
<keyword evidence="7" id="KW-1185">Reference proteome</keyword>
<keyword evidence="4" id="KW-0862">Zinc</keyword>
<comment type="similarity">
    <text evidence="1">Belongs to the metallo-beta-lactamase superfamily.</text>
</comment>
<feature type="domain" description="Metallo-beta-lactamase" evidence="5">
    <location>
        <begin position="49"/>
        <end position="243"/>
    </location>
</feature>
<dbReference type="Gene3D" id="3.60.15.10">
    <property type="entry name" value="Ribonuclease Z/Hydroxyacylglutathione hydrolase-like"/>
    <property type="match status" value="1"/>
</dbReference>
<evidence type="ECO:0000313" key="6">
    <source>
        <dbReference type="EMBL" id="MEE4598069.1"/>
    </source>
</evidence>
<dbReference type="CDD" id="cd07720">
    <property type="entry name" value="OPHC2-like_MBL-fold"/>
    <property type="match status" value="1"/>
</dbReference>
<evidence type="ECO:0000259" key="5">
    <source>
        <dbReference type="SMART" id="SM00849"/>
    </source>
</evidence>
<keyword evidence="3" id="KW-0378">Hydrolase</keyword>
<dbReference type="InterPro" id="IPR001279">
    <property type="entry name" value="Metallo-B-lactamas"/>
</dbReference>
<evidence type="ECO:0000256" key="4">
    <source>
        <dbReference type="ARBA" id="ARBA00022833"/>
    </source>
</evidence>
<dbReference type="InterPro" id="IPR051013">
    <property type="entry name" value="MBL_superfamily_lactonases"/>
</dbReference>
<dbReference type="SUPFAM" id="SSF56281">
    <property type="entry name" value="Metallo-hydrolase/oxidoreductase"/>
    <property type="match status" value="1"/>
</dbReference>
<evidence type="ECO:0000256" key="1">
    <source>
        <dbReference type="ARBA" id="ARBA00007749"/>
    </source>
</evidence>
<sequence length="264" mass="28493">MKVGAIEIVPLLDGNGREPARTSLTRPGTPDPWACHEHLLDEEGNLALTVGGFLLRTGARTIVIDAGVGTIDNGRYKGGRFPESLRAAGVAPEDVTDVVFTHLHFDHVGWATQKGTVFFPNATYRVHAADWHHFLDGEDAEPGAVRKLSPLAERWSLFTEDTTLAPGLDTRHAPGHTPGTTVFVVSSQGQRALLLGDVAHSIVELTEPDWEAVFDVDPAAARAVRNTLSDELVDGPNALVGAHFPNLHFGRLVTTAGERRFIPL</sequence>
<evidence type="ECO:0000256" key="3">
    <source>
        <dbReference type="ARBA" id="ARBA00022801"/>
    </source>
</evidence>
<protein>
    <submittedName>
        <fullName evidence="6">MBL fold metallo-hydrolase</fullName>
    </submittedName>
</protein>
<dbReference type="PANTHER" id="PTHR42978">
    <property type="entry name" value="QUORUM-QUENCHING LACTONASE YTNP-RELATED-RELATED"/>
    <property type="match status" value="1"/>
</dbReference>
<proteinExistence type="inferred from homology"/>
<dbReference type="InterPro" id="IPR036866">
    <property type="entry name" value="RibonucZ/Hydroxyglut_hydro"/>
</dbReference>
<name>A0ABU7QCH7_9ACTN</name>
<reference evidence="6 7" key="1">
    <citation type="submission" date="2023-11" db="EMBL/GenBank/DDBJ databases">
        <title>30 novel species of actinomycetes from the DSMZ collection.</title>
        <authorList>
            <person name="Nouioui I."/>
        </authorList>
    </citation>
    <scope>NUCLEOTIDE SEQUENCE [LARGE SCALE GENOMIC DNA]</scope>
    <source>
        <strain evidence="6 7">DSM 41524</strain>
    </source>
</reference>
<dbReference type="RefSeq" id="WP_330815092.1">
    <property type="nucleotide sequence ID" value="NZ_JAZBJO010000043.1"/>
</dbReference>
<comment type="caution">
    <text evidence="6">The sequence shown here is derived from an EMBL/GenBank/DDBJ whole genome shotgun (WGS) entry which is preliminary data.</text>
</comment>
<keyword evidence="2" id="KW-0479">Metal-binding</keyword>
<accession>A0ABU7QCH7</accession>
<dbReference type="PANTHER" id="PTHR42978:SF6">
    <property type="entry name" value="QUORUM-QUENCHING LACTONASE YTNP-RELATED"/>
    <property type="match status" value="1"/>
</dbReference>
<organism evidence="6 7">
    <name type="scientific">Streptomyces asiaticus subsp. ignotus</name>
    <dbReference type="NCBI Taxonomy" id="3098222"/>
    <lineage>
        <taxon>Bacteria</taxon>
        <taxon>Bacillati</taxon>
        <taxon>Actinomycetota</taxon>
        <taxon>Actinomycetes</taxon>
        <taxon>Kitasatosporales</taxon>
        <taxon>Streptomycetaceae</taxon>
        <taxon>Streptomyces</taxon>
        <taxon>Streptomyces violaceusniger group</taxon>
    </lineage>
</organism>
<evidence type="ECO:0000256" key="2">
    <source>
        <dbReference type="ARBA" id="ARBA00022723"/>
    </source>
</evidence>